<feature type="signal peptide" evidence="1">
    <location>
        <begin position="1"/>
        <end position="20"/>
    </location>
</feature>
<evidence type="ECO:0000313" key="4">
    <source>
        <dbReference type="RefSeq" id="XP_017773098.1"/>
    </source>
</evidence>
<gene>
    <name evidence="4" type="primary">LOC108560163</name>
</gene>
<accession>A0ABM1MEU8</accession>
<feature type="chain" id="PRO_5046021992" evidence="1">
    <location>
        <begin position="21"/>
        <end position="274"/>
    </location>
</feature>
<proteinExistence type="predicted"/>
<dbReference type="RefSeq" id="XP_017773098.1">
    <property type="nucleotide sequence ID" value="XM_017917609.1"/>
</dbReference>
<reference evidence="4" key="1">
    <citation type="submission" date="2025-08" db="UniProtKB">
        <authorList>
            <consortium name="RefSeq"/>
        </authorList>
    </citation>
    <scope>IDENTIFICATION</scope>
    <source>
        <tissue evidence="4">Whole Larva</tissue>
    </source>
</reference>
<dbReference type="PROSITE" id="PS50184">
    <property type="entry name" value="VWFC_2"/>
    <property type="match status" value="1"/>
</dbReference>
<dbReference type="InterPro" id="IPR001007">
    <property type="entry name" value="VWF_dom"/>
</dbReference>
<evidence type="ECO:0000259" key="2">
    <source>
        <dbReference type="PROSITE" id="PS50184"/>
    </source>
</evidence>
<keyword evidence="3" id="KW-1185">Reference proteome</keyword>
<protein>
    <submittedName>
        <fullName evidence="4">Uncharacterized protein LOC108560163</fullName>
    </submittedName>
</protein>
<feature type="domain" description="VWFC" evidence="2">
    <location>
        <begin position="136"/>
        <end position="213"/>
    </location>
</feature>
<dbReference type="Proteomes" id="UP000695000">
    <property type="component" value="Unplaced"/>
</dbReference>
<keyword evidence="1" id="KW-0732">Signal</keyword>
<evidence type="ECO:0000313" key="3">
    <source>
        <dbReference type="Proteomes" id="UP000695000"/>
    </source>
</evidence>
<dbReference type="GeneID" id="108560163"/>
<name>A0ABM1MEU8_NICVS</name>
<evidence type="ECO:0000256" key="1">
    <source>
        <dbReference type="SAM" id="SignalP"/>
    </source>
</evidence>
<sequence length="274" mass="30802">MHYLTIPLLLLFAITIKANSNCSQVSGRLLYDEIKCKPNLDKNGCPESYNCSDYHLPKDGCLFEGHVYKDRQILNGTSPCRQCTCNIKNNTSSFSCFKPCFREAQGPKLPNGCYVGHNLNSCCRKVDIRCPTASTPVCVSDDRTYYPGQYFQPCRTCMDCVCQKGFQGELVEPFCRKMRCDVEILHSKQIVDNCAPLYCRHSPLCCPKDFICPSSCRVENIIRSNKTSNEEKCKFGTQSFSVGDTLDLLDLNANSSRLIAYCACTLPPLLTCFN</sequence>
<organism evidence="3 4">
    <name type="scientific">Nicrophorus vespilloides</name>
    <name type="common">Boreal carrion beetle</name>
    <dbReference type="NCBI Taxonomy" id="110193"/>
    <lineage>
        <taxon>Eukaryota</taxon>
        <taxon>Metazoa</taxon>
        <taxon>Ecdysozoa</taxon>
        <taxon>Arthropoda</taxon>
        <taxon>Hexapoda</taxon>
        <taxon>Insecta</taxon>
        <taxon>Pterygota</taxon>
        <taxon>Neoptera</taxon>
        <taxon>Endopterygota</taxon>
        <taxon>Coleoptera</taxon>
        <taxon>Polyphaga</taxon>
        <taxon>Staphyliniformia</taxon>
        <taxon>Silphidae</taxon>
        <taxon>Nicrophorinae</taxon>
        <taxon>Nicrophorus</taxon>
    </lineage>
</organism>